<dbReference type="Pfam" id="PF26215">
    <property type="entry name" value="HTH_animal"/>
    <property type="match status" value="1"/>
</dbReference>
<dbReference type="PANTHER" id="PTHR21301">
    <property type="entry name" value="REVERSE TRANSCRIPTASE"/>
    <property type="match status" value="1"/>
</dbReference>
<dbReference type="OrthoDB" id="10018421at2759"/>
<keyword evidence="3" id="KW-1185">Reference proteome</keyword>
<feature type="domain" description="Helix-turn-helix" evidence="1">
    <location>
        <begin position="71"/>
        <end position="129"/>
    </location>
</feature>
<evidence type="ECO:0000259" key="1">
    <source>
        <dbReference type="Pfam" id="PF26215"/>
    </source>
</evidence>
<gene>
    <name evidence="2" type="ORF">PXEA_LOCUS27136</name>
</gene>
<organism evidence="2 3">
    <name type="scientific">Protopolystoma xenopodis</name>
    <dbReference type="NCBI Taxonomy" id="117903"/>
    <lineage>
        <taxon>Eukaryota</taxon>
        <taxon>Metazoa</taxon>
        <taxon>Spiralia</taxon>
        <taxon>Lophotrochozoa</taxon>
        <taxon>Platyhelminthes</taxon>
        <taxon>Monogenea</taxon>
        <taxon>Polyopisthocotylea</taxon>
        <taxon>Polystomatidea</taxon>
        <taxon>Polystomatidae</taxon>
        <taxon>Protopolystoma</taxon>
    </lineage>
</organism>
<evidence type="ECO:0000313" key="2">
    <source>
        <dbReference type="EMBL" id="VEL33696.1"/>
    </source>
</evidence>
<dbReference type="EMBL" id="CAAALY010246231">
    <property type="protein sequence ID" value="VEL33696.1"/>
    <property type="molecule type" value="Genomic_DNA"/>
</dbReference>
<comment type="caution">
    <text evidence="2">The sequence shown here is derived from an EMBL/GenBank/DDBJ whole genome shotgun (WGS) entry which is preliminary data.</text>
</comment>
<name>A0A3S5FFS9_9PLAT</name>
<evidence type="ECO:0000313" key="3">
    <source>
        <dbReference type="Proteomes" id="UP000784294"/>
    </source>
</evidence>
<dbReference type="Proteomes" id="UP000784294">
    <property type="component" value="Unassembled WGS sequence"/>
</dbReference>
<accession>A0A3S5FFS9</accession>
<reference evidence="2" key="1">
    <citation type="submission" date="2018-11" db="EMBL/GenBank/DDBJ databases">
        <authorList>
            <consortium name="Pathogen Informatics"/>
        </authorList>
    </citation>
    <scope>NUCLEOTIDE SEQUENCE</scope>
</reference>
<dbReference type="InterPro" id="IPR058912">
    <property type="entry name" value="HTH_animal"/>
</dbReference>
<proteinExistence type="predicted"/>
<dbReference type="AlphaFoldDB" id="A0A3S5FFS9"/>
<sequence>MRYQDGYFTLWSCGREKLEEFLKLVNQIDETVTFTMEVEESERLPFLDVEVICSNGMLKQKLFRKKSSVGIILNFRSHHNYGLKMGIMRSMIIRSLRLADVEFWDEKLDKSTRILLGNGYPIEVIHRSIPAVKIRWQDGDYERTVRTMKDSQKWICLLSCEYNTMAEDFGQGAFY</sequence>
<protein>
    <recommendedName>
        <fullName evidence="1">Helix-turn-helix domain-containing protein</fullName>
    </recommendedName>
</protein>
<dbReference type="PANTHER" id="PTHR21301:SF10">
    <property type="entry name" value="REVERSE TRANSCRIPTASE DOMAIN-CONTAINING PROTEIN"/>
    <property type="match status" value="1"/>
</dbReference>